<accession>D5GCJ2</accession>
<dbReference type="HOGENOM" id="CLU_2689591_0_0_1"/>
<proteinExistence type="predicted"/>
<gene>
    <name evidence="1" type="ORF">GSTUM_00005916001</name>
</gene>
<dbReference type="AlphaFoldDB" id="D5GCJ2"/>
<dbReference type="KEGG" id="tml:GSTUM_00005916001"/>
<dbReference type="GeneID" id="9186417"/>
<keyword evidence="2" id="KW-1185">Reference proteome</keyword>
<evidence type="ECO:0000313" key="1">
    <source>
        <dbReference type="EMBL" id="CAZ82235.1"/>
    </source>
</evidence>
<reference evidence="1 2" key="1">
    <citation type="journal article" date="2010" name="Nature">
        <title>Perigord black truffle genome uncovers evolutionary origins and mechanisms of symbiosis.</title>
        <authorList>
            <person name="Martin F."/>
            <person name="Kohler A."/>
            <person name="Murat C."/>
            <person name="Balestrini R."/>
            <person name="Coutinho P.M."/>
            <person name="Jaillon O."/>
            <person name="Montanini B."/>
            <person name="Morin E."/>
            <person name="Noel B."/>
            <person name="Percudani R."/>
            <person name="Porcel B."/>
            <person name="Rubini A."/>
            <person name="Amicucci A."/>
            <person name="Amselem J."/>
            <person name="Anthouard V."/>
            <person name="Arcioni S."/>
            <person name="Artiguenave F."/>
            <person name="Aury J.M."/>
            <person name="Ballario P."/>
            <person name="Bolchi A."/>
            <person name="Brenna A."/>
            <person name="Brun A."/>
            <person name="Buee M."/>
            <person name="Cantarel B."/>
            <person name="Chevalier G."/>
            <person name="Couloux A."/>
            <person name="Da Silva C."/>
            <person name="Denoeud F."/>
            <person name="Duplessis S."/>
            <person name="Ghignone S."/>
            <person name="Hilselberger B."/>
            <person name="Iotti M."/>
            <person name="Marcais B."/>
            <person name="Mello A."/>
            <person name="Miranda M."/>
            <person name="Pacioni G."/>
            <person name="Quesneville H."/>
            <person name="Riccioni C."/>
            <person name="Ruotolo R."/>
            <person name="Splivallo R."/>
            <person name="Stocchi V."/>
            <person name="Tisserant E."/>
            <person name="Viscomi A.R."/>
            <person name="Zambonelli A."/>
            <person name="Zampieri E."/>
            <person name="Henrissat B."/>
            <person name="Lebrun M.H."/>
            <person name="Paolocci F."/>
            <person name="Bonfante P."/>
            <person name="Ottonello S."/>
            <person name="Wincker P."/>
        </authorList>
    </citation>
    <scope>NUCLEOTIDE SEQUENCE [LARGE SCALE GENOMIC DNA]</scope>
    <source>
        <strain evidence="1 2">Mel28</strain>
    </source>
</reference>
<name>D5GCJ2_TUBMM</name>
<sequence>MFGSFTISTGRLWGTDNNPYSNTASIGETWAQKRLPLCRVKTPKGLCAQAPIETRSCISSASPMTIVLEHSAWP</sequence>
<evidence type="ECO:0000313" key="2">
    <source>
        <dbReference type="Proteomes" id="UP000006911"/>
    </source>
</evidence>
<dbReference type="Proteomes" id="UP000006911">
    <property type="component" value="Unassembled WGS sequence"/>
</dbReference>
<protein>
    <submittedName>
        <fullName evidence="1">(Perigord truffle) hypothetical protein</fullName>
    </submittedName>
</protein>
<dbReference type="EMBL" id="FN430109">
    <property type="protein sequence ID" value="CAZ82235.1"/>
    <property type="molecule type" value="Genomic_DNA"/>
</dbReference>
<organism evidence="1 2">
    <name type="scientific">Tuber melanosporum (strain Mel28)</name>
    <name type="common">Perigord black truffle</name>
    <dbReference type="NCBI Taxonomy" id="656061"/>
    <lineage>
        <taxon>Eukaryota</taxon>
        <taxon>Fungi</taxon>
        <taxon>Dikarya</taxon>
        <taxon>Ascomycota</taxon>
        <taxon>Pezizomycotina</taxon>
        <taxon>Pezizomycetes</taxon>
        <taxon>Pezizales</taxon>
        <taxon>Tuberaceae</taxon>
        <taxon>Tuber</taxon>
    </lineage>
</organism>
<dbReference type="InParanoid" id="D5GCJ2"/>
<dbReference type="RefSeq" id="XP_002838044.1">
    <property type="nucleotide sequence ID" value="XM_002837998.1"/>
</dbReference>